<evidence type="ECO:0000313" key="3">
    <source>
        <dbReference type="Proteomes" id="UP001385951"/>
    </source>
</evidence>
<dbReference type="AlphaFoldDB" id="A0AAW0FWM0"/>
<accession>A0AAW0FWM0</accession>
<dbReference type="EMBL" id="JASBNA010000020">
    <property type="protein sequence ID" value="KAK7685590.1"/>
    <property type="molecule type" value="Genomic_DNA"/>
</dbReference>
<dbReference type="InterPro" id="IPR036047">
    <property type="entry name" value="F-box-like_dom_sf"/>
</dbReference>
<reference evidence="2 3" key="1">
    <citation type="submission" date="2022-09" db="EMBL/GenBank/DDBJ databases">
        <authorList>
            <person name="Palmer J.M."/>
        </authorList>
    </citation>
    <scope>NUCLEOTIDE SEQUENCE [LARGE SCALE GENOMIC DNA]</scope>
    <source>
        <strain evidence="2 3">DSM 7382</strain>
    </source>
</reference>
<organism evidence="2 3">
    <name type="scientific">Cerrena zonata</name>
    <dbReference type="NCBI Taxonomy" id="2478898"/>
    <lineage>
        <taxon>Eukaryota</taxon>
        <taxon>Fungi</taxon>
        <taxon>Dikarya</taxon>
        <taxon>Basidiomycota</taxon>
        <taxon>Agaricomycotina</taxon>
        <taxon>Agaricomycetes</taxon>
        <taxon>Polyporales</taxon>
        <taxon>Cerrenaceae</taxon>
        <taxon>Cerrena</taxon>
    </lineage>
</organism>
<dbReference type="SUPFAM" id="SSF81383">
    <property type="entry name" value="F-box domain"/>
    <property type="match status" value="1"/>
</dbReference>
<dbReference type="PROSITE" id="PS50181">
    <property type="entry name" value="FBOX"/>
    <property type="match status" value="1"/>
</dbReference>
<dbReference type="Proteomes" id="UP001385951">
    <property type="component" value="Unassembled WGS sequence"/>
</dbReference>
<evidence type="ECO:0000259" key="1">
    <source>
        <dbReference type="PROSITE" id="PS50181"/>
    </source>
</evidence>
<protein>
    <recommendedName>
        <fullName evidence="1">F-box domain-containing protein</fullName>
    </recommendedName>
</protein>
<dbReference type="InterPro" id="IPR001810">
    <property type="entry name" value="F-box_dom"/>
</dbReference>
<comment type="caution">
    <text evidence="2">The sequence shown here is derived from an EMBL/GenBank/DDBJ whole genome shotgun (WGS) entry which is preliminary data.</text>
</comment>
<dbReference type="SUPFAM" id="SSF52047">
    <property type="entry name" value="RNI-like"/>
    <property type="match status" value="1"/>
</dbReference>
<name>A0AAW0FWM0_9APHY</name>
<sequence>MNPRRMMLHSLPPELLTMIFGSLSQNDKYVVVRVSTTFYLITTPLLWTSVLLSRLSKVSDFLDAILRPECKYANMLRSFEIIVLRGTKWHDNSDTIEAEGALYNSVKVKLPEAVLRMIRLETFRVYNTLYRHSLTSIVTPLISISTLKSLWYLFPILDDDRRKLELPRAHFPNLERLHLTSMLGNLNLDIVKWIRNLVNDHAPHIRDLQLQGTLPSEIIRNDTSWPLLETLQLDQELYPHLVSIMPNIKKLIVPTLNSAVGFRPLPKLEIVRARSTAVALGSLLTGCPVHTLELDGVIFNDDRVDADFSLSSMQQQDNSHIIAAVEQLKTASVPTRALAFGTYQPNVSLLASMLSSLNTLEHLKISFVKDWNKVPDFMEDFGKQVLLYLPHLESLAFDDRRRMSYARGDTGCFTNSRNVQMQLDIIRSWADKAYCPLLGRVAFTSLFAWNKLDGGWINEEIA</sequence>
<keyword evidence="3" id="KW-1185">Reference proteome</keyword>
<evidence type="ECO:0000313" key="2">
    <source>
        <dbReference type="EMBL" id="KAK7685590.1"/>
    </source>
</evidence>
<gene>
    <name evidence="2" type="ORF">QCA50_011457</name>
</gene>
<feature type="domain" description="F-box" evidence="1">
    <location>
        <begin position="5"/>
        <end position="50"/>
    </location>
</feature>
<dbReference type="Pfam" id="PF12937">
    <property type="entry name" value="F-box-like"/>
    <property type="match status" value="1"/>
</dbReference>
<proteinExistence type="predicted"/>